<organism evidence="2 3">
    <name type="scientific">Paenibacillus antri</name>
    <dbReference type="NCBI Taxonomy" id="2582848"/>
    <lineage>
        <taxon>Bacteria</taxon>
        <taxon>Bacillati</taxon>
        <taxon>Bacillota</taxon>
        <taxon>Bacilli</taxon>
        <taxon>Bacillales</taxon>
        <taxon>Paenibacillaceae</taxon>
        <taxon>Paenibacillus</taxon>
    </lineage>
</organism>
<accession>A0A5R9GAK5</accession>
<dbReference type="Proteomes" id="UP000309676">
    <property type="component" value="Unassembled WGS sequence"/>
</dbReference>
<proteinExistence type="predicted"/>
<evidence type="ECO:0000256" key="1">
    <source>
        <dbReference type="SAM" id="MobiDB-lite"/>
    </source>
</evidence>
<evidence type="ECO:0000313" key="3">
    <source>
        <dbReference type="Proteomes" id="UP000309676"/>
    </source>
</evidence>
<evidence type="ECO:0000313" key="2">
    <source>
        <dbReference type="EMBL" id="TLS52751.1"/>
    </source>
</evidence>
<keyword evidence="3" id="KW-1185">Reference proteome</keyword>
<dbReference type="OrthoDB" id="5488826at2"/>
<gene>
    <name evidence="2" type="ORF">FE782_08990</name>
</gene>
<protein>
    <submittedName>
        <fullName evidence="2">Uncharacterized protein</fullName>
    </submittedName>
</protein>
<sequence length="122" mass="14132">MFLSPANLIDGMHFDGDYFETMYRPWGDPIHGHTSTQTAFWNIRGDAYYNDRYFIVDSRQYQYGYVIGTSGLASKIQTTPTDGWWEWHTDTAPEDFYEGVGQGKGLQPQSLYLDQKSRRLGE</sequence>
<dbReference type="RefSeq" id="WP_138193742.1">
    <property type="nucleotide sequence ID" value="NZ_VCIW01000004.1"/>
</dbReference>
<reference evidence="2 3" key="1">
    <citation type="submission" date="2019-05" db="EMBL/GenBank/DDBJ databases">
        <authorList>
            <person name="Narsing Rao M.P."/>
            <person name="Li W.J."/>
        </authorList>
    </citation>
    <scope>NUCLEOTIDE SEQUENCE [LARGE SCALE GENOMIC DNA]</scope>
    <source>
        <strain evidence="2 3">SYSU_K30003</strain>
    </source>
</reference>
<dbReference type="EMBL" id="VCIW01000004">
    <property type="protein sequence ID" value="TLS52751.1"/>
    <property type="molecule type" value="Genomic_DNA"/>
</dbReference>
<name>A0A5R9GAK5_9BACL</name>
<comment type="caution">
    <text evidence="2">The sequence shown here is derived from an EMBL/GenBank/DDBJ whole genome shotgun (WGS) entry which is preliminary data.</text>
</comment>
<feature type="region of interest" description="Disordered" evidence="1">
    <location>
        <begin position="98"/>
        <end position="122"/>
    </location>
</feature>
<dbReference type="AlphaFoldDB" id="A0A5R9GAK5"/>